<feature type="compositionally biased region" description="Basic and acidic residues" evidence="2">
    <location>
        <begin position="585"/>
        <end position="599"/>
    </location>
</feature>
<feature type="compositionally biased region" description="Basic residues" evidence="2">
    <location>
        <begin position="1005"/>
        <end position="1015"/>
    </location>
</feature>
<dbReference type="InterPro" id="IPR036770">
    <property type="entry name" value="Ankyrin_rpt-contain_sf"/>
</dbReference>
<evidence type="ECO:0000256" key="1">
    <source>
        <dbReference type="PROSITE-ProRule" id="PRU00023"/>
    </source>
</evidence>
<feature type="region of interest" description="Disordered" evidence="2">
    <location>
        <begin position="558"/>
        <end position="604"/>
    </location>
</feature>
<dbReference type="SUPFAM" id="SSF48403">
    <property type="entry name" value="Ankyrin repeat"/>
    <property type="match status" value="1"/>
</dbReference>
<dbReference type="GO" id="GO:0003712">
    <property type="term" value="F:transcription coregulator activity"/>
    <property type="evidence" value="ECO:0007669"/>
    <property type="project" value="TreeGrafter"/>
</dbReference>
<feature type="region of interest" description="Disordered" evidence="2">
    <location>
        <begin position="830"/>
        <end position="975"/>
    </location>
</feature>
<feature type="repeat" description="ANK" evidence="1">
    <location>
        <begin position="718"/>
        <end position="750"/>
    </location>
</feature>
<proteinExistence type="predicted"/>
<dbReference type="GO" id="GO:0006357">
    <property type="term" value="P:regulation of transcription by RNA polymerase II"/>
    <property type="evidence" value="ECO:0007669"/>
    <property type="project" value="TreeGrafter"/>
</dbReference>
<feature type="compositionally biased region" description="Basic and acidic residues" evidence="2">
    <location>
        <begin position="1227"/>
        <end position="1237"/>
    </location>
</feature>
<feature type="compositionally biased region" description="Low complexity" evidence="2">
    <location>
        <begin position="946"/>
        <end position="967"/>
    </location>
</feature>
<feature type="region of interest" description="Disordered" evidence="2">
    <location>
        <begin position="369"/>
        <end position="425"/>
    </location>
</feature>
<feature type="compositionally biased region" description="Basic and acidic residues" evidence="2">
    <location>
        <begin position="158"/>
        <end position="170"/>
    </location>
</feature>
<name>A0A7R9TFW4_9VIRI</name>
<gene>
    <name evidence="3" type="ORF">PCOL08062_LOCUS3464</name>
</gene>
<feature type="region of interest" description="Disordered" evidence="2">
    <location>
        <begin position="1056"/>
        <end position="1106"/>
    </location>
</feature>
<dbReference type="PROSITE" id="PS50297">
    <property type="entry name" value="ANK_REP_REGION"/>
    <property type="match status" value="2"/>
</dbReference>
<dbReference type="PANTHER" id="PTHR23335">
    <property type="entry name" value="CALMODULIN-BINDING TRANSCRIPTION ACTIVATOR CAMTA"/>
    <property type="match status" value="1"/>
</dbReference>
<sequence length="1237" mass="129452">MGAPKTEAQAKSKLSKKKAQTEAPPFGAARHASKPLPDLPPHPGRRAMEGRVVGRGGSVAQADGRAPSSMAQQIGNATIYPAHQQYQYPQNLMHHLQQQANGHGEMDEAQQRVFQYQQQQQAYVLQQQQYLQQQQHLLQQHHGHMQVQLQQQQLQRREQQLEDRQQERRQHSSHLQLQQEELEGGQGGRVAPGQVQSLHAQEGYQPLPTHFEGGDAEQAAHQAEGIHGATQMSGPPYMWSADIVDTVQDAMMNTESFDDVDFLLNSIMDAPASPAGGVSVAPAVNDHVVELDMAAAEAAAANAFENHAAEQPLDAAPLVAEAAAAAATARVMAAQAEIVDTPLEYTEQYAKGYAEQYAAEQYAEQFAEPFAPPSASDGGAQPSSAPEADREGDSESESAATDTNKLPLPLPPPSQRVYHGGRSGSRRLGMMHMREREVWQQSKLVIDLLAAMQAAISEEPDWRTAAKEAKAVIGELTASRPKATAGSDSAGSFSSDSARAGASIAALQKISAIDDELQETMERLLSLSAASDSAGHSAEVQNLREVCDRLKAAKGAARAELASLSHSSPSPPSAGKGETSGNRTDSAEHTTGSEDEPRWMESASATSALLPATACRALQLKLIDVILDAGFEQSPRTGKLRDRLDLLSESVLSEVIHGILRRWQALVSEADPKGKGPAGERDGEAEGDAPGDKQGDGEAGVQGTSEVAQRLFSFRGKDGAGALHLASALGDDAAIAAMLRAGAKVDGVDSRGCAPLHWAAAYGREEALALLLAAGADPGQPAGEEVGTTPADLAAAQGHGGIAAYLAEAALNQSLGALHLSKADISKTAQRSAGAGVGRSKSRAKSASVPTADHGGKSDGNEQYYQASRRRSLHHRRVNSRGLQGAMAESGAVGTDGHPDGHAGGGGDASGGQAEADAEAAPATRKRGRGRATDESGTDNNGGLSRGMRAAAAVAGMRAATATRGTVSRPEDREDIESEVEALNAAAAAERAAQTIQSAFRTFRMHRQRRKRRPRYSGNHGGAGQGPADKSAWSDGDEGDIKDAPQAARTIQQAYRLHRQRRQRRVRRAHSAVASGDALGSSAKVDGDIGGSANDPPAVPAAPADAQVAPSSFGGASLGADGVNPRLAAVGGGAAAAMAARAASAGGDMAQAAAAAAVAASAHNSGARLAMLDRAVTRVQAIVRSRQARTQYLRLRGAVVQLQGALRQRALQKRRKVVQGDSDSEERDSGVADSARQ</sequence>
<dbReference type="Gene3D" id="1.25.40.20">
    <property type="entry name" value="Ankyrin repeat-containing domain"/>
    <property type="match status" value="1"/>
</dbReference>
<keyword evidence="1" id="KW-0040">ANK repeat</keyword>
<feature type="region of interest" description="Disordered" evidence="2">
    <location>
        <begin position="1"/>
        <end position="69"/>
    </location>
</feature>
<feature type="compositionally biased region" description="Low complexity" evidence="2">
    <location>
        <begin position="558"/>
        <end position="568"/>
    </location>
</feature>
<feature type="compositionally biased region" description="Basic and acidic residues" evidence="2">
    <location>
        <begin position="670"/>
        <end position="696"/>
    </location>
</feature>
<feature type="region of interest" description="Disordered" evidence="2">
    <location>
        <begin position="670"/>
        <end position="702"/>
    </location>
</feature>
<accession>A0A7R9TFW4</accession>
<dbReference type="GO" id="GO:0005634">
    <property type="term" value="C:nucleus"/>
    <property type="evidence" value="ECO:0007669"/>
    <property type="project" value="TreeGrafter"/>
</dbReference>
<dbReference type="AlphaFoldDB" id="A0A7R9TFW4"/>
<feature type="region of interest" description="Disordered" evidence="2">
    <location>
        <begin position="1212"/>
        <end position="1237"/>
    </location>
</feature>
<dbReference type="PROSITE" id="PS50096">
    <property type="entry name" value="IQ"/>
    <property type="match status" value="3"/>
</dbReference>
<reference evidence="3" key="1">
    <citation type="submission" date="2021-01" db="EMBL/GenBank/DDBJ databases">
        <authorList>
            <person name="Corre E."/>
            <person name="Pelletier E."/>
            <person name="Niang G."/>
            <person name="Scheremetjew M."/>
            <person name="Finn R."/>
            <person name="Kale V."/>
            <person name="Holt S."/>
            <person name="Cochrane G."/>
            <person name="Meng A."/>
            <person name="Brown T."/>
            <person name="Cohen L."/>
        </authorList>
    </citation>
    <scope>NUCLEOTIDE SEQUENCE</scope>
    <source>
        <strain evidence="3">CCMP1413</strain>
    </source>
</reference>
<evidence type="ECO:0000256" key="2">
    <source>
        <dbReference type="SAM" id="MobiDB-lite"/>
    </source>
</evidence>
<feature type="compositionally biased region" description="Low complexity" evidence="2">
    <location>
        <begin position="1093"/>
        <end position="1106"/>
    </location>
</feature>
<feature type="region of interest" description="Disordered" evidence="2">
    <location>
        <begin position="1005"/>
        <end position="1042"/>
    </location>
</feature>
<feature type="compositionally biased region" description="Basic residues" evidence="2">
    <location>
        <begin position="1056"/>
        <end position="1070"/>
    </location>
</feature>
<dbReference type="SMART" id="SM00248">
    <property type="entry name" value="ANK"/>
    <property type="match status" value="3"/>
</dbReference>
<protein>
    <submittedName>
        <fullName evidence="3">Uncharacterized protein</fullName>
    </submittedName>
</protein>
<evidence type="ECO:0000313" key="3">
    <source>
        <dbReference type="EMBL" id="CAD8234249.1"/>
    </source>
</evidence>
<feature type="compositionally biased region" description="Low complexity" evidence="2">
    <location>
        <begin position="911"/>
        <end position="923"/>
    </location>
</feature>
<organism evidence="3">
    <name type="scientific">Prasinoderma coloniale</name>
    <dbReference type="NCBI Taxonomy" id="156133"/>
    <lineage>
        <taxon>Eukaryota</taxon>
        <taxon>Viridiplantae</taxon>
        <taxon>Prasinodermophyta</taxon>
        <taxon>Prasinodermophyceae</taxon>
        <taxon>Prasinodermales</taxon>
        <taxon>Prasinodermaceae</taxon>
        <taxon>Prasinoderma</taxon>
    </lineage>
</organism>
<dbReference type="EMBL" id="HBDZ01004536">
    <property type="protein sequence ID" value="CAD8234249.1"/>
    <property type="molecule type" value="Transcribed_RNA"/>
</dbReference>
<feature type="repeat" description="ANK" evidence="1">
    <location>
        <begin position="751"/>
        <end position="777"/>
    </location>
</feature>
<dbReference type="InterPro" id="IPR002110">
    <property type="entry name" value="Ankyrin_rpt"/>
</dbReference>
<feature type="compositionally biased region" description="Basic residues" evidence="2">
    <location>
        <begin position="868"/>
        <end position="879"/>
    </location>
</feature>
<dbReference type="PROSITE" id="PS50088">
    <property type="entry name" value="ANK_REPEAT"/>
    <property type="match status" value="2"/>
</dbReference>
<dbReference type="PANTHER" id="PTHR23335:SF1">
    <property type="entry name" value="CALMODULIN-BINDING TRANSCRIPTION ACTIVATOR, ISOFORM F"/>
    <property type="match status" value="1"/>
</dbReference>
<dbReference type="GO" id="GO:0003690">
    <property type="term" value="F:double-stranded DNA binding"/>
    <property type="evidence" value="ECO:0007669"/>
    <property type="project" value="TreeGrafter"/>
</dbReference>
<dbReference type="Pfam" id="PF12796">
    <property type="entry name" value="Ank_2"/>
    <property type="match status" value="1"/>
</dbReference>
<feature type="region of interest" description="Disordered" evidence="2">
    <location>
        <begin position="158"/>
        <end position="192"/>
    </location>
</feature>